<dbReference type="AlphaFoldDB" id="R4FLY6"/>
<accession>R4FLY6</accession>
<evidence type="ECO:0000256" key="2">
    <source>
        <dbReference type="ARBA" id="ARBA00022525"/>
    </source>
</evidence>
<feature type="signal peptide" evidence="5">
    <location>
        <begin position="1"/>
        <end position="18"/>
    </location>
</feature>
<keyword evidence="3 5" id="KW-0732">Signal</keyword>
<dbReference type="InterPro" id="IPR012674">
    <property type="entry name" value="Calycin"/>
</dbReference>
<dbReference type="Gene3D" id="2.40.128.20">
    <property type="match status" value="1"/>
</dbReference>
<dbReference type="Pfam" id="PF03973">
    <property type="entry name" value="Triabin"/>
    <property type="match status" value="1"/>
</dbReference>
<evidence type="ECO:0000313" key="6">
    <source>
        <dbReference type="EMBL" id="JAA76307.1"/>
    </source>
</evidence>
<dbReference type="GO" id="GO:0005576">
    <property type="term" value="C:extracellular region"/>
    <property type="evidence" value="ECO:0007669"/>
    <property type="project" value="UniProtKB-SubCell"/>
</dbReference>
<proteinExistence type="evidence at transcript level"/>
<protein>
    <submittedName>
        <fullName evidence="6">Putative lipocalin</fullName>
    </submittedName>
</protein>
<evidence type="ECO:0000256" key="5">
    <source>
        <dbReference type="SAM" id="SignalP"/>
    </source>
</evidence>
<organism evidence="6">
    <name type="scientific">Rhodnius prolixus</name>
    <name type="common">Triatomid bug</name>
    <dbReference type="NCBI Taxonomy" id="13249"/>
    <lineage>
        <taxon>Eukaryota</taxon>
        <taxon>Metazoa</taxon>
        <taxon>Ecdysozoa</taxon>
        <taxon>Arthropoda</taxon>
        <taxon>Hexapoda</taxon>
        <taxon>Insecta</taxon>
        <taxon>Pterygota</taxon>
        <taxon>Neoptera</taxon>
        <taxon>Paraneoptera</taxon>
        <taxon>Hemiptera</taxon>
        <taxon>Heteroptera</taxon>
        <taxon>Panheteroptera</taxon>
        <taxon>Cimicomorpha</taxon>
        <taxon>Reduviidae</taxon>
        <taxon>Triatominae</taxon>
        <taxon>Rhodnius</taxon>
    </lineage>
</organism>
<reference evidence="6" key="1">
    <citation type="submission" date="2013-04" db="EMBL/GenBank/DDBJ databases">
        <title>An insight into the transcriptome of the digestive tract of the blood sucking bug, Rhodnius prolixus.</title>
        <authorList>
            <person name="Ribeiro J.M.C."/>
            <person name="Genta F.A."/>
            <person name="Sorgine M.H.F."/>
            <person name="Paiva-Silva G.O."/>
            <person name="Majerowicz D."/>
            <person name="Medeiros M."/>
            <person name="Koerich L."/>
            <person name="Terra W.R."/>
            <person name="Ferreira C."/>
            <person name="Pimentel A.C."/>
            <person name="Bisch P.M."/>
            <person name="Diniz M.M.P."/>
            <person name="Nascimento R."/>
            <person name="Salmon D."/>
            <person name="Silber A.M."/>
            <person name="Alves M."/>
            <person name="Oliveira M.F."/>
            <person name="Gondim K.C."/>
            <person name="Silva Neto M.A.C."/>
            <person name="Atella G.C."/>
            <person name="Araujo H."/>
            <person name="Dias F.S."/>
            <person name="Polycarpo C.R."/>
            <person name="Fampa P."/>
            <person name="Melo A.C."/>
            <person name="Tanaka A.S."/>
            <person name="Balczun C."/>
            <person name="Oliveira J.H.M."/>
            <person name="Goncalves R."/>
            <person name="Lazoski C."/>
            <person name="Pereira M.A."/>
            <person name="Rivera-Pomar R."/>
            <person name="Diambra L."/>
            <person name="Schaub G.A."/>
            <person name="Garcia E.S."/>
            <person name="Azambuja P."/>
            <person name="Braz G.R.C."/>
            <person name="Oliveira P.L."/>
        </authorList>
    </citation>
    <scope>NUCLEOTIDE SEQUENCE</scope>
</reference>
<name>R4FLY6_RHOPR</name>
<dbReference type="InterPro" id="IPR005657">
    <property type="entry name" value="Triabi/Procalin"/>
</dbReference>
<evidence type="ECO:0000256" key="4">
    <source>
        <dbReference type="ARBA" id="ARBA00034121"/>
    </source>
</evidence>
<dbReference type="EMBL" id="GAHY01001203">
    <property type="protein sequence ID" value="JAA76307.1"/>
    <property type="molecule type" value="mRNA"/>
</dbReference>
<evidence type="ECO:0000256" key="3">
    <source>
        <dbReference type="ARBA" id="ARBA00022729"/>
    </source>
</evidence>
<feature type="chain" id="PRO_5004365128" evidence="5">
    <location>
        <begin position="19"/>
        <end position="183"/>
    </location>
</feature>
<dbReference type="GO" id="GO:0030682">
    <property type="term" value="P:symbiont-mediated perturbation of host defenses"/>
    <property type="evidence" value="ECO:0007669"/>
    <property type="project" value="InterPro"/>
</dbReference>
<dbReference type="VEuPathDB" id="VectorBase:RPRC000677"/>
<dbReference type="PROSITE" id="PS51257">
    <property type="entry name" value="PROKAR_LIPOPROTEIN"/>
    <property type="match status" value="1"/>
</dbReference>
<comment type="similarity">
    <text evidence="4">Belongs to the calycin superfamily. Triabin family.</text>
</comment>
<evidence type="ECO:0000256" key="1">
    <source>
        <dbReference type="ARBA" id="ARBA00004613"/>
    </source>
</evidence>
<sequence length="183" mass="20925">MKTIIVLTFFGILGCTFCTAPETHVPTGPEHCRDVYKEADPNFKRDQFYTGSWYLTHAKYRNHSKTQCTTFEMTSQPLQIKFDEDTLRVTCTGTVQQGARHTDYKCKAAEGSTTKYEYESIVSVVESDYKDYATVYMCMKTGNKGDNVYVLSRTKTRQPSEAEKNSLEKLGETLEDFVKFTCT</sequence>
<keyword evidence="2" id="KW-0964">Secreted</keyword>
<comment type="subcellular location">
    <subcellularLocation>
        <location evidence="1">Secreted</location>
    </subcellularLocation>
</comment>
<dbReference type="SUPFAM" id="SSF50814">
    <property type="entry name" value="Lipocalins"/>
    <property type="match status" value="1"/>
</dbReference>